<dbReference type="Gene3D" id="2.120.10.80">
    <property type="entry name" value="Kelch-type beta propeller"/>
    <property type="match status" value="2"/>
</dbReference>
<keyword evidence="4" id="KW-1185">Reference proteome</keyword>
<accession>A0A9P6K1J9</accession>
<protein>
    <recommendedName>
        <fullName evidence="5">Galactose oxidase</fullName>
    </recommendedName>
</protein>
<sequence>MNGSDATVVPTLDQSHLIFLGASGQGDPLLMSYDIGADSWAPFRSDPNPPRSAVGAALDLDTGVIVVQGGFIRNFGAPLSSEIDILTPNGGMDQWKWTKGAPTTALRPIFQPIVVYLPTRKATLIIGGTNFENNNIAGLQNFDFGYLVTTSTVKGITTVNNTVVNLTASEMAVPVSRLSPCYTVLENGDLFMYGGATFSNSLNEAWILNAGDLTWKAVSIGQNPTAGRAGATCQRISPNHIMVVGGKSTCFYRYSAAINTPARSFSQPQIGIIDTKQWVWTATYTPLRPGLPLGAIIGIIVGSCLLLGVALFFAGRTLWKRRKSNSDRKINRDSVSAHPLMGSDSALTNDSNDRFHSTPSLISPSSGPISGKMGSELHSASLTSNKDGRSLPLMIIPYPASTTYNSSSLSVAGTNSPERGSTPTWNSYKSKGAKSKVSLPESERLPQTMADMQYGYYVKTTLHNKQYEKRQIDLNRQQPNNGLNRKITSNQYAILNDGYHDDIELATAVLNLKDVEMGEESIMTPLQSLETGTILVSSHLDDQGSYLISPTGPTSPTGHTPPMPMRGIPQRFSNVPSKAELNDDDDEELYQPGVGGSITKLNAIKAAKAKAKAAEVSGAGAAPGAGQGKGQQNQNQDQSQQQQQQAGRRAMSPLSEELISKESEVLVDNRRGRQP</sequence>
<dbReference type="Proteomes" id="UP000723463">
    <property type="component" value="Unassembled WGS sequence"/>
</dbReference>
<feature type="region of interest" description="Disordered" evidence="1">
    <location>
        <begin position="324"/>
        <end position="384"/>
    </location>
</feature>
<evidence type="ECO:0000256" key="1">
    <source>
        <dbReference type="SAM" id="MobiDB-lite"/>
    </source>
</evidence>
<feature type="transmembrane region" description="Helical" evidence="2">
    <location>
        <begin position="291"/>
        <end position="314"/>
    </location>
</feature>
<name>A0A9P6K1J9_9FUNG</name>
<feature type="region of interest" description="Disordered" evidence="1">
    <location>
        <begin position="545"/>
        <end position="595"/>
    </location>
</feature>
<reference evidence="3" key="1">
    <citation type="journal article" date="2020" name="Fungal Divers.">
        <title>Resolving the Mortierellaceae phylogeny through synthesis of multi-gene phylogenetics and phylogenomics.</title>
        <authorList>
            <person name="Vandepol N."/>
            <person name="Liber J."/>
            <person name="Desiro A."/>
            <person name="Na H."/>
            <person name="Kennedy M."/>
            <person name="Barry K."/>
            <person name="Grigoriev I.V."/>
            <person name="Miller A.N."/>
            <person name="O'Donnell K."/>
            <person name="Stajich J.E."/>
            <person name="Bonito G."/>
        </authorList>
    </citation>
    <scope>NUCLEOTIDE SEQUENCE</scope>
    <source>
        <strain evidence="3">NRRL 2591</strain>
    </source>
</reference>
<keyword evidence="2" id="KW-0812">Transmembrane</keyword>
<feature type="region of interest" description="Disordered" evidence="1">
    <location>
        <begin position="614"/>
        <end position="675"/>
    </location>
</feature>
<dbReference type="SUPFAM" id="SSF117281">
    <property type="entry name" value="Kelch motif"/>
    <property type="match status" value="1"/>
</dbReference>
<proteinExistence type="predicted"/>
<dbReference type="AlphaFoldDB" id="A0A9P6K1J9"/>
<evidence type="ECO:0000313" key="4">
    <source>
        <dbReference type="Proteomes" id="UP000723463"/>
    </source>
</evidence>
<organism evidence="3 4">
    <name type="scientific">Mortierella hygrophila</name>
    <dbReference type="NCBI Taxonomy" id="979708"/>
    <lineage>
        <taxon>Eukaryota</taxon>
        <taxon>Fungi</taxon>
        <taxon>Fungi incertae sedis</taxon>
        <taxon>Mucoromycota</taxon>
        <taxon>Mortierellomycotina</taxon>
        <taxon>Mortierellomycetes</taxon>
        <taxon>Mortierellales</taxon>
        <taxon>Mortierellaceae</taxon>
        <taxon>Mortierella</taxon>
    </lineage>
</organism>
<feature type="compositionally biased region" description="Low complexity" evidence="1">
    <location>
        <begin position="357"/>
        <end position="374"/>
    </location>
</feature>
<feature type="region of interest" description="Disordered" evidence="1">
    <location>
        <begin position="406"/>
        <end position="444"/>
    </location>
</feature>
<comment type="caution">
    <text evidence="3">The sequence shown here is derived from an EMBL/GenBank/DDBJ whole genome shotgun (WGS) entry which is preliminary data.</text>
</comment>
<feature type="compositionally biased region" description="Polar residues" evidence="1">
    <location>
        <begin position="406"/>
        <end position="429"/>
    </location>
</feature>
<keyword evidence="2" id="KW-1133">Transmembrane helix</keyword>
<evidence type="ECO:0000256" key="2">
    <source>
        <dbReference type="SAM" id="Phobius"/>
    </source>
</evidence>
<evidence type="ECO:0008006" key="5">
    <source>
        <dbReference type="Google" id="ProtNLM"/>
    </source>
</evidence>
<feature type="compositionally biased region" description="Low complexity" evidence="1">
    <location>
        <begin position="549"/>
        <end position="558"/>
    </location>
</feature>
<gene>
    <name evidence="3" type="ORF">EC957_002583</name>
</gene>
<feature type="compositionally biased region" description="Basic and acidic residues" evidence="1">
    <location>
        <begin position="658"/>
        <end position="675"/>
    </location>
</feature>
<keyword evidence="2" id="KW-0472">Membrane</keyword>
<feature type="compositionally biased region" description="Low complexity" evidence="1">
    <location>
        <begin position="630"/>
        <end position="647"/>
    </location>
</feature>
<dbReference type="EMBL" id="JAAAXW010000153">
    <property type="protein sequence ID" value="KAF9541878.1"/>
    <property type="molecule type" value="Genomic_DNA"/>
</dbReference>
<dbReference type="InterPro" id="IPR015915">
    <property type="entry name" value="Kelch-typ_b-propeller"/>
</dbReference>
<evidence type="ECO:0000313" key="3">
    <source>
        <dbReference type="EMBL" id="KAF9541878.1"/>
    </source>
</evidence>